<gene>
    <name evidence="1" type="ORF">RRG08_045563</name>
</gene>
<name>A0AAE1AER3_9GAST</name>
<protein>
    <submittedName>
        <fullName evidence="1">Uncharacterized protein</fullName>
    </submittedName>
</protein>
<dbReference type="Proteomes" id="UP001283361">
    <property type="component" value="Unassembled WGS sequence"/>
</dbReference>
<evidence type="ECO:0000313" key="2">
    <source>
        <dbReference type="Proteomes" id="UP001283361"/>
    </source>
</evidence>
<evidence type="ECO:0000313" key="1">
    <source>
        <dbReference type="EMBL" id="KAK3785337.1"/>
    </source>
</evidence>
<dbReference type="EMBL" id="JAWDGP010002132">
    <property type="protein sequence ID" value="KAK3785337.1"/>
    <property type="molecule type" value="Genomic_DNA"/>
</dbReference>
<comment type="caution">
    <text evidence="1">The sequence shown here is derived from an EMBL/GenBank/DDBJ whole genome shotgun (WGS) entry which is preliminary data.</text>
</comment>
<dbReference type="AlphaFoldDB" id="A0AAE1AER3"/>
<sequence length="107" mass="11814">MCSIFEDLGSPHFNQSWTRTLACKSSSSNKVGADFAITAGIVVLSSIPCTISLDPIEKHVIVSSVFLSGVERRARKLVDQNQRGRASYQQLLLRQQNRVPQVGKALR</sequence>
<reference evidence="1" key="1">
    <citation type="journal article" date="2023" name="G3 (Bethesda)">
        <title>A reference genome for the long-term kleptoplast-retaining sea slug Elysia crispata morphotype clarki.</title>
        <authorList>
            <person name="Eastman K.E."/>
            <person name="Pendleton A.L."/>
            <person name="Shaikh M.A."/>
            <person name="Suttiyut T."/>
            <person name="Ogas R."/>
            <person name="Tomko P."/>
            <person name="Gavelis G."/>
            <person name="Widhalm J.R."/>
            <person name="Wisecaver J.H."/>
        </authorList>
    </citation>
    <scope>NUCLEOTIDE SEQUENCE</scope>
    <source>
        <strain evidence="1">ECLA1</strain>
    </source>
</reference>
<proteinExistence type="predicted"/>
<keyword evidence="2" id="KW-1185">Reference proteome</keyword>
<accession>A0AAE1AER3</accession>
<organism evidence="1 2">
    <name type="scientific">Elysia crispata</name>
    <name type="common">lettuce slug</name>
    <dbReference type="NCBI Taxonomy" id="231223"/>
    <lineage>
        <taxon>Eukaryota</taxon>
        <taxon>Metazoa</taxon>
        <taxon>Spiralia</taxon>
        <taxon>Lophotrochozoa</taxon>
        <taxon>Mollusca</taxon>
        <taxon>Gastropoda</taxon>
        <taxon>Heterobranchia</taxon>
        <taxon>Euthyneura</taxon>
        <taxon>Panpulmonata</taxon>
        <taxon>Sacoglossa</taxon>
        <taxon>Placobranchoidea</taxon>
        <taxon>Plakobranchidae</taxon>
        <taxon>Elysia</taxon>
    </lineage>
</organism>